<organism evidence="1">
    <name type="scientific">Arundo donax</name>
    <name type="common">Giant reed</name>
    <name type="synonym">Donax arundinaceus</name>
    <dbReference type="NCBI Taxonomy" id="35708"/>
    <lineage>
        <taxon>Eukaryota</taxon>
        <taxon>Viridiplantae</taxon>
        <taxon>Streptophyta</taxon>
        <taxon>Embryophyta</taxon>
        <taxon>Tracheophyta</taxon>
        <taxon>Spermatophyta</taxon>
        <taxon>Magnoliopsida</taxon>
        <taxon>Liliopsida</taxon>
        <taxon>Poales</taxon>
        <taxon>Poaceae</taxon>
        <taxon>PACMAD clade</taxon>
        <taxon>Arundinoideae</taxon>
        <taxon>Arundineae</taxon>
        <taxon>Arundo</taxon>
    </lineage>
</organism>
<reference evidence="1" key="2">
    <citation type="journal article" date="2015" name="Data Brief">
        <title>Shoot transcriptome of the giant reed, Arundo donax.</title>
        <authorList>
            <person name="Barrero R.A."/>
            <person name="Guerrero F.D."/>
            <person name="Moolhuijzen P."/>
            <person name="Goolsby J.A."/>
            <person name="Tidwell J."/>
            <person name="Bellgard S.E."/>
            <person name="Bellgard M.I."/>
        </authorList>
    </citation>
    <scope>NUCLEOTIDE SEQUENCE</scope>
    <source>
        <tissue evidence="1">Shoot tissue taken approximately 20 cm above the soil surface</tissue>
    </source>
</reference>
<reference evidence="1" key="1">
    <citation type="submission" date="2014-09" db="EMBL/GenBank/DDBJ databases">
        <authorList>
            <person name="Magalhaes I.L.F."/>
            <person name="Oliveira U."/>
            <person name="Santos F.R."/>
            <person name="Vidigal T.H.D.A."/>
            <person name="Brescovit A.D."/>
            <person name="Santos A.J."/>
        </authorList>
    </citation>
    <scope>NUCLEOTIDE SEQUENCE</scope>
    <source>
        <tissue evidence="1">Shoot tissue taken approximately 20 cm above the soil surface</tissue>
    </source>
</reference>
<evidence type="ECO:0000313" key="1">
    <source>
        <dbReference type="EMBL" id="JAD39196.1"/>
    </source>
</evidence>
<protein>
    <submittedName>
        <fullName evidence="1">Uncharacterized protein</fullName>
    </submittedName>
</protein>
<accession>A0A0A8ZK67</accession>
<dbReference type="AlphaFoldDB" id="A0A0A8ZK67"/>
<sequence length="37" mass="4231">MSNVSKNKSSGCSMNCRSFFHKKKMITDVQKVFIFAT</sequence>
<dbReference type="EMBL" id="GBRH01258699">
    <property type="protein sequence ID" value="JAD39196.1"/>
    <property type="molecule type" value="Transcribed_RNA"/>
</dbReference>
<proteinExistence type="predicted"/>
<name>A0A0A8ZK67_ARUDO</name>